<feature type="region of interest" description="Disordered" evidence="1">
    <location>
        <begin position="111"/>
        <end position="222"/>
    </location>
</feature>
<feature type="region of interest" description="Disordered" evidence="1">
    <location>
        <begin position="245"/>
        <end position="319"/>
    </location>
</feature>
<keyword evidence="3" id="KW-1185">Reference proteome</keyword>
<feature type="compositionally biased region" description="Polar residues" evidence="1">
    <location>
        <begin position="9"/>
        <end position="22"/>
    </location>
</feature>
<organism evidence="2 3">
    <name type="scientific">Calycina marina</name>
    <dbReference type="NCBI Taxonomy" id="1763456"/>
    <lineage>
        <taxon>Eukaryota</taxon>
        <taxon>Fungi</taxon>
        <taxon>Dikarya</taxon>
        <taxon>Ascomycota</taxon>
        <taxon>Pezizomycotina</taxon>
        <taxon>Leotiomycetes</taxon>
        <taxon>Helotiales</taxon>
        <taxon>Pezizellaceae</taxon>
        <taxon>Calycina</taxon>
    </lineage>
</organism>
<evidence type="ECO:0000313" key="3">
    <source>
        <dbReference type="Proteomes" id="UP000887226"/>
    </source>
</evidence>
<feature type="region of interest" description="Disordered" evidence="1">
    <location>
        <begin position="1"/>
        <end position="46"/>
    </location>
</feature>
<evidence type="ECO:0000313" key="2">
    <source>
        <dbReference type="EMBL" id="KAG9244252.1"/>
    </source>
</evidence>
<gene>
    <name evidence="2" type="ORF">BJ878DRAFT_507128</name>
</gene>
<feature type="compositionally biased region" description="Polar residues" evidence="1">
    <location>
        <begin position="298"/>
        <end position="319"/>
    </location>
</feature>
<name>A0A9P7Z2R5_9HELO</name>
<dbReference type="InterPro" id="IPR008402">
    <property type="entry name" value="APC_su15/mnd2"/>
</dbReference>
<feature type="compositionally biased region" description="Acidic residues" evidence="1">
    <location>
        <begin position="133"/>
        <end position="171"/>
    </location>
</feature>
<sequence length="319" mass="35592">MYSLPTLAPQDSHTLWYSTSAQTQPAPNPSTSNSTTQTRRQHGVPPSQLALLRAAEAQVIARKHNIKNYGNSWIKPPGVAKTLFQRNEEKREAEEHAEAMRRDALAAELAQAELAEQEAQMRMSEDMEGGERDLDEDVPEADVTADFEEEEEEDDDEEEENEEEEEEEEEIIVPQSVLPSRVPEDAYREALMRGSGGLEGALDDEDEGGGDMLQESDLVSTQATYYHPNMDSHLDMDMEADLDEDVPEAEEEYEHTDTDEEISSSEEEASSPAFGMTDLRHPTGIHGHYSAGSMVRSDGTQNSMDMSSPQQFQGRRSGH</sequence>
<dbReference type="OrthoDB" id="5320532at2759"/>
<feature type="compositionally biased region" description="Basic and acidic residues" evidence="1">
    <location>
        <begin position="123"/>
        <end position="132"/>
    </location>
</feature>
<dbReference type="GO" id="GO:0005680">
    <property type="term" value="C:anaphase-promoting complex"/>
    <property type="evidence" value="ECO:0007669"/>
    <property type="project" value="InterPro"/>
</dbReference>
<protein>
    <recommendedName>
        <fullName evidence="4">Apc15p protein-domain-containing protein</fullName>
    </recommendedName>
</protein>
<feature type="compositionally biased region" description="Acidic residues" evidence="1">
    <location>
        <begin position="245"/>
        <end position="269"/>
    </location>
</feature>
<dbReference type="AlphaFoldDB" id="A0A9P7Z2R5"/>
<comment type="caution">
    <text evidence="2">The sequence shown here is derived from an EMBL/GenBank/DDBJ whole genome shotgun (WGS) entry which is preliminary data.</text>
</comment>
<dbReference type="Proteomes" id="UP000887226">
    <property type="component" value="Unassembled WGS sequence"/>
</dbReference>
<evidence type="ECO:0008006" key="4">
    <source>
        <dbReference type="Google" id="ProtNLM"/>
    </source>
</evidence>
<dbReference type="GO" id="GO:0031145">
    <property type="term" value="P:anaphase-promoting complex-dependent catabolic process"/>
    <property type="evidence" value="ECO:0007669"/>
    <property type="project" value="InterPro"/>
</dbReference>
<dbReference type="EMBL" id="MU253919">
    <property type="protein sequence ID" value="KAG9244252.1"/>
    <property type="molecule type" value="Genomic_DNA"/>
</dbReference>
<reference evidence="2" key="1">
    <citation type="journal article" date="2021" name="IMA Fungus">
        <title>Genomic characterization of three marine fungi, including Emericellopsis atlantica sp. nov. with signatures of a generalist lifestyle and marine biomass degradation.</title>
        <authorList>
            <person name="Hagestad O.C."/>
            <person name="Hou L."/>
            <person name="Andersen J.H."/>
            <person name="Hansen E.H."/>
            <person name="Altermark B."/>
            <person name="Li C."/>
            <person name="Kuhnert E."/>
            <person name="Cox R.J."/>
            <person name="Crous P.W."/>
            <person name="Spatafora J.W."/>
            <person name="Lail K."/>
            <person name="Amirebrahimi M."/>
            <person name="Lipzen A."/>
            <person name="Pangilinan J."/>
            <person name="Andreopoulos W."/>
            <person name="Hayes R.D."/>
            <person name="Ng V."/>
            <person name="Grigoriev I.V."/>
            <person name="Jackson S.A."/>
            <person name="Sutton T.D.S."/>
            <person name="Dobson A.D.W."/>
            <person name="Rama T."/>
        </authorList>
    </citation>
    <scope>NUCLEOTIDE SEQUENCE</scope>
    <source>
        <strain evidence="2">TRa3180A</strain>
    </source>
</reference>
<proteinExistence type="predicted"/>
<evidence type="ECO:0000256" key="1">
    <source>
        <dbReference type="SAM" id="MobiDB-lite"/>
    </source>
</evidence>
<feature type="compositionally biased region" description="Low complexity" evidence="1">
    <location>
        <begin position="111"/>
        <end position="120"/>
    </location>
</feature>
<feature type="compositionally biased region" description="Low complexity" evidence="1">
    <location>
        <begin position="23"/>
        <end position="38"/>
    </location>
</feature>
<feature type="compositionally biased region" description="Basic and acidic residues" evidence="1">
    <location>
        <begin position="182"/>
        <end position="191"/>
    </location>
</feature>
<accession>A0A9P7Z2R5</accession>
<dbReference type="Pfam" id="PF05841">
    <property type="entry name" value="Apc15p"/>
    <property type="match status" value="1"/>
</dbReference>